<dbReference type="InterPro" id="IPR003778">
    <property type="entry name" value="CT_A_B"/>
</dbReference>
<dbReference type="PATRIC" id="fig|1300222.3.peg.4229"/>
<keyword evidence="2 5" id="KW-0378">Hydrolase</keyword>
<name>M8DVB9_9BACL</name>
<keyword evidence="1" id="KW-0547">Nucleotide-binding</keyword>
<dbReference type="GO" id="GO:0005524">
    <property type="term" value="F:ATP binding"/>
    <property type="evidence" value="ECO:0007669"/>
    <property type="project" value="UniProtKB-KW"/>
</dbReference>
<accession>M8DVB9</accession>
<keyword evidence="6" id="KW-1185">Reference proteome</keyword>
<dbReference type="PANTHER" id="PTHR43309">
    <property type="entry name" value="5-OXOPROLINASE SUBUNIT C"/>
    <property type="match status" value="1"/>
</dbReference>
<proteinExistence type="predicted"/>
<dbReference type="Gene3D" id="2.40.100.10">
    <property type="entry name" value="Cyclophilin-like"/>
    <property type="match status" value="1"/>
</dbReference>
<organism evidence="5 6">
    <name type="scientific">Brevibacillus borstelensis AK1</name>
    <dbReference type="NCBI Taxonomy" id="1300222"/>
    <lineage>
        <taxon>Bacteria</taxon>
        <taxon>Bacillati</taxon>
        <taxon>Bacillota</taxon>
        <taxon>Bacilli</taxon>
        <taxon>Bacillales</taxon>
        <taxon>Paenibacillaceae</taxon>
        <taxon>Brevibacillus</taxon>
    </lineage>
</organism>
<gene>
    <name evidence="5" type="ORF">I532_20111</name>
</gene>
<dbReference type="SUPFAM" id="SSF50891">
    <property type="entry name" value="Cyclophilin-like"/>
    <property type="match status" value="1"/>
</dbReference>
<dbReference type="PANTHER" id="PTHR43309:SF5">
    <property type="entry name" value="5-OXOPROLINASE SUBUNIT C"/>
    <property type="match status" value="1"/>
</dbReference>
<evidence type="ECO:0000256" key="2">
    <source>
        <dbReference type="ARBA" id="ARBA00022801"/>
    </source>
</evidence>
<dbReference type="InterPro" id="IPR052708">
    <property type="entry name" value="PxpC"/>
</dbReference>
<feature type="domain" description="Carboxyltransferase" evidence="4">
    <location>
        <begin position="24"/>
        <end position="322"/>
    </location>
</feature>
<dbReference type="InterPro" id="IPR029000">
    <property type="entry name" value="Cyclophilin-like_dom_sf"/>
</dbReference>
<dbReference type="GO" id="GO:0016787">
    <property type="term" value="F:hydrolase activity"/>
    <property type="evidence" value="ECO:0007669"/>
    <property type="project" value="UniProtKB-KW"/>
</dbReference>
<comment type="caution">
    <text evidence="5">The sequence shown here is derived from an EMBL/GenBank/DDBJ whole genome shotgun (WGS) entry which is preliminary data.</text>
</comment>
<protein>
    <submittedName>
        <fullName evidence="5">Allophanate hydrolase subunit 2</fullName>
    </submittedName>
</protein>
<dbReference type="AlphaFoldDB" id="M8DVB9"/>
<dbReference type="EMBL" id="APBN01000011">
    <property type="protein sequence ID" value="EMT50946.1"/>
    <property type="molecule type" value="Genomic_DNA"/>
</dbReference>
<evidence type="ECO:0000256" key="3">
    <source>
        <dbReference type="ARBA" id="ARBA00022840"/>
    </source>
</evidence>
<dbReference type="OrthoDB" id="9782422at2"/>
<dbReference type="RefSeq" id="WP_003390478.1">
    <property type="nucleotide sequence ID" value="NZ_APBN01000011.1"/>
</dbReference>
<dbReference type="STRING" id="1300222.I532_20111"/>
<dbReference type="SMART" id="SM00797">
    <property type="entry name" value="AHS2"/>
    <property type="match status" value="1"/>
</dbReference>
<evidence type="ECO:0000313" key="5">
    <source>
        <dbReference type="EMBL" id="EMT50946.1"/>
    </source>
</evidence>
<evidence type="ECO:0000259" key="4">
    <source>
        <dbReference type="SMART" id="SM00797"/>
    </source>
</evidence>
<sequence length="335" mass="37299">MSLRVIRPGLLTTVQDGGRVGFQKHGVIVGGVMDTFAHRMANLLVGNEGSEATLEMTMKGDTWEVTEDTLLAICGADMKAIADGQPLPRWKPVWVKAGTVIQFGVSQHGARTYVAIAGGFQIPLVMNSRSTYVRAGIGGYEGRALQKGDELKADKPGPQAKKLYDFLRKQARVASFYAPDWGIASELMPRYHEQPIVRVVKGNQFDWFTRESREAFFQQAYRVSPQSDRMGYRLDGPLLERIDKSRELVSEAVTFGTVQVPAEGNPIVLLADRQTTGGYPKIAQIISVDLPLIVQTKPGDAIRFREVGHQEAERLLIEREQLIRQARLGMQLKYE</sequence>
<dbReference type="Pfam" id="PF02626">
    <property type="entry name" value="CT_A_B"/>
    <property type="match status" value="1"/>
</dbReference>
<keyword evidence="3" id="KW-0067">ATP-binding</keyword>
<dbReference type="Proteomes" id="UP000012081">
    <property type="component" value="Unassembled WGS sequence"/>
</dbReference>
<dbReference type="NCBIfam" id="TIGR00724">
    <property type="entry name" value="urea_amlyse_rel"/>
    <property type="match status" value="1"/>
</dbReference>
<evidence type="ECO:0000256" key="1">
    <source>
        <dbReference type="ARBA" id="ARBA00022741"/>
    </source>
</evidence>
<reference evidence="5 6" key="1">
    <citation type="submission" date="2013-03" db="EMBL/GenBank/DDBJ databases">
        <title>Assembly of a new bacterial strain Brevibacillus borstelensis AK1.</title>
        <authorList>
            <person name="Rajan I."/>
            <person name="PoliReddy D."/>
            <person name="Sugumar T."/>
            <person name="Rathinam K."/>
            <person name="Alqarawi S."/>
            <person name="Khalil A.B."/>
            <person name="Sivakumar N."/>
        </authorList>
    </citation>
    <scope>NUCLEOTIDE SEQUENCE [LARGE SCALE GENOMIC DNA]</scope>
    <source>
        <strain evidence="5 6">AK1</strain>
    </source>
</reference>
<evidence type="ECO:0000313" key="6">
    <source>
        <dbReference type="Proteomes" id="UP000012081"/>
    </source>
</evidence>